<dbReference type="Proteomes" id="UP001216579">
    <property type="component" value="Unassembled WGS sequence"/>
</dbReference>
<organism evidence="2 3">
    <name type="scientific">Streptomyces silvisoli</name>
    <dbReference type="NCBI Taxonomy" id="3034235"/>
    <lineage>
        <taxon>Bacteria</taxon>
        <taxon>Bacillati</taxon>
        <taxon>Actinomycetota</taxon>
        <taxon>Actinomycetes</taxon>
        <taxon>Kitasatosporales</taxon>
        <taxon>Streptomycetaceae</taxon>
        <taxon>Streptomyces</taxon>
    </lineage>
</organism>
<feature type="transmembrane region" description="Helical" evidence="1">
    <location>
        <begin position="43"/>
        <end position="62"/>
    </location>
</feature>
<evidence type="ECO:0000313" key="3">
    <source>
        <dbReference type="Proteomes" id="UP001216579"/>
    </source>
</evidence>
<name>A0ABT5ZRP0_9ACTN</name>
<dbReference type="InterPro" id="IPR045924">
    <property type="entry name" value="DUF6343"/>
</dbReference>
<evidence type="ECO:0000313" key="2">
    <source>
        <dbReference type="EMBL" id="MDF3292486.1"/>
    </source>
</evidence>
<dbReference type="EMBL" id="JARJBC010000018">
    <property type="protein sequence ID" value="MDF3292486.1"/>
    <property type="molecule type" value="Genomic_DNA"/>
</dbReference>
<keyword evidence="3" id="KW-1185">Reference proteome</keyword>
<gene>
    <name evidence="2" type="ORF">P3G67_25280</name>
</gene>
<reference evidence="2 3" key="1">
    <citation type="submission" date="2023-03" db="EMBL/GenBank/DDBJ databases">
        <title>Draft genome sequence of Streptomyces sp. RB6PN23 isolated from peat swamp forest in Thailand.</title>
        <authorList>
            <person name="Klaysubun C."/>
            <person name="Duangmal K."/>
        </authorList>
    </citation>
    <scope>NUCLEOTIDE SEQUENCE [LARGE SCALE GENOMIC DNA]</scope>
    <source>
        <strain evidence="2 3">RB6PN23</strain>
    </source>
</reference>
<keyword evidence="1" id="KW-1133">Transmembrane helix</keyword>
<accession>A0ABT5ZRP0</accession>
<feature type="transmembrane region" description="Helical" evidence="1">
    <location>
        <begin position="20"/>
        <end position="37"/>
    </location>
</feature>
<sequence>MRTGSEPTQARSALRLRLGLTLFGLVWSLGAMAGFALARQPGWAGFFGAVALVAVVDLTVIVHHMHQGAHYQPGRDIPPYWPADRAADRRTPWWHRFRL</sequence>
<dbReference type="Pfam" id="PF19870">
    <property type="entry name" value="DUF6343"/>
    <property type="match status" value="1"/>
</dbReference>
<evidence type="ECO:0000256" key="1">
    <source>
        <dbReference type="SAM" id="Phobius"/>
    </source>
</evidence>
<keyword evidence="1" id="KW-0812">Transmembrane</keyword>
<protein>
    <submittedName>
        <fullName evidence="2">DUF6343 family protein</fullName>
    </submittedName>
</protein>
<comment type="caution">
    <text evidence="2">The sequence shown here is derived from an EMBL/GenBank/DDBJ whole genome shotgun (WGS) entry which is preliminary data.</text>
</comment>
<dbReference type="RefSeq" id="WP_276095553.1">
    <property type="nucleotide sequence ID" value="NZ_JARJBC010000018.1"/>
</dbReference>
<keyword evidence="1" id="KW-0472">Membrane</keyword>
<proteinExistence type="predicted"/>